<feature type="transmembrane region" description="Helical" evidence="1">
    <location>
        <begin position="243"/>
        <end position="264"/>
    </location>
</feature>
<dbReference type="PANTHER" id="PTHR37308:SF1">
    <property type="entry name" value="POLYPRENYL-PHOSPHATE TRANSPORTER"/>
    <property type="match status" value="1"/>
</dbReference>
<keyword evidence="3" id="KW-1185">Reference proteome</keyword>
<evidence type="ECO:0000313" key="2">
    <source>
        <dbReference type="EMBL" id="PQD94871.1"/>
    </source>
</evidence>
<proteinExistence type="predicted"/>
<feature type="transmembrane region" description="Helical" evidence="1">
    <location>
        <begin position="187"/>
        <end position="205"/>
    </location>
</feature>
<dbReference type="RefSeq" id="WP_104849946.1">
    <property type="nucleotide sequence ID" value="NZ_PKOZ01000007.1"/>
</dbReference>
<feature type="transmembrane region" description="Helical" evidence="1">
    <location>
        <begin position="113"/>
        <end position="130"/>
    </location>
</feature>
<organism evidence="2 3">
    <name type="scientific">Pradoshia eiseniae</name>
    <dbReference type="NCBI Taxonomy" id="2064768"/>
    <lineage>
        <taxon>Bacteria</taxon>
        <taxon>Bacillati</taxon>
        <taxon>Bacillota</taxon>
        <taxon>Bacilli</taxon>
        <taxon>Bacillales</taxon>
        <taxon>Bacillaceae</taxon>
        <taxon>Pradoshia</taxon>
    </lineage>
</organism>
<evidence type="ECO:0000313" key="3">
    <source>
        <dbReference type="Proteomes" id="UP000239663"/>
    </source>
</evidence>
<evidence type="ECO:0000256" key="1">
    <source>
        <dbReference type="SAM" id="Phobius"/>
    </source>
</evidence>
<name>A0A2S7MYI6_9BACI</name>
<feature type="transmembrane region" description="Helical" evidence="1">
    <location>
        <begin position="54"/>
        <end position="73"/>
    </location>
</feature>
<keyword evidence="1" id="KW-0812">Transmembrane</keyword>
<dbReference type="EMBL" id="PKOZ01000007">
    <property type="protein sequence ID" value="PQD94871.1"/>
    <property type="molecule type" value="Genomic_DNA"/>
</dbReference>
<keyword evidence="1" id="KW-1133">Transmembrane helix</keyword>
<feature type="transmembrane region" description="Helical" evidence="1">
    <location>
        <begin position="161"/>
        <end position="181"/>
    </location>
</feature>
<dbReference type="OrthoDB" id="9793746at2"/>
<feature type="transmembrane region" description="Helical" evidence="1">
    <location>
        <begin position="85"/>
        <end position="101"/>
    </location>
</feature>
<comment type="caution">
    <text evidence="2">The sequence shown here is derived from an EMBL/GenBank/DDBJ whole genome shotgun (WGS) entry which is preliminary data.</text>
</comment>
<dbReference type="Proteomes" id="UP000239663">
    <property type="component" value="Unassembled WGS sequence"/>
</dbReference>
<feature type="transmembrane region" description="Helical" evidence="1">
    <location>
        <begin position="6"/>
        <end position="33"/>
    </location>
</feature>
<feature type="transmembrane region" description="Helical" evidence="1">
    <location>
        <begin position="136"/>
        <end position="154"/>
    </location>
</feature>
<keyword evidence="1" id="KW-0472">Membrane</keyword>
<dbReference type="PANTHER" id="PTHR37308">
    <property type="entry name" value="INTEGRAL MEMBRANE PROTEIN"/>
    <property type="match status" value="1"/>
</dbReference>
<gene>
    <name evidence="2" type="ORF">CYL18_12445</name>
</gene>
<reference evidence="2 3" key="1">
    <citation type="submission" date="2017-12" db="EMBL/GenBank/DDBJ databases">
        <title>Taxonomic description and draft genome of Pradoshia cofamensis Gen. nov., sp. nov., a thermotolerant bacillale isolated from anterior gut of earthworm Eisenia fetida.</title>
        <authorList>
            <person name="Saha T."/>
            <person name="Chakraborty R."/>
        </authorList>
    </citation>
    <scope>NUCLEOTIDE SEQUENCE [LARGE SCALE GENOMIC DNA]</scope>
    <source>
        <strain evidence="2 3">EAG3</strain>
    </source>
</reference>
<dbReference type="Pfam" id="PF04018">
    <property type="entry name" value="VCA0040-like"/>
    <property type="match status" value="1"/>
</dbReference>
<dbReference type="InterPro" id="IPR007163">
    <property type="entry name" value="VCA0040-like"/>
</dbReference>
<feature type="transmembrane region" description="Helical" evidence="1">
    <location>
        <begin position="217"/>
        <end position="237"/>
    </location>
</feature>
<accession>A0A2S7MYI6</accession>
<dbReference type="AlphaFoldDB" id="A0A2S7MYI6"/>
<protein>
    <submittedName>
        <fullName evidence="2">DUF368 domain-containing protein</fullName>
    </submittedName>
</protein>
<sequence length="274" mass="29801">MEWKNLYRGILMGISDLIPGVSGGTIAFILGIYDRFLLAISGIFSRDWRRQLGFLLPLGLGMGFAILAFSRVIDYLLEHHYEPTQFFFLGLIIGVLPFIAKQAEVKKNFSTKHVAIMILVGALLASMAFIQTNDEAMITTFTAGAYVKLFFSGWIASMAMLLPGISGSFVLLVIGVYSTVISALSDFNLPVIMAVGAGAAIGFILSSKAIAYLLREFPYMTFAVIMGLIGGSVFVVFPGLPKTLLGMALCVITFVSGVLVTQFFTKTEQKMPNE</sequence>